<reference evidence="2" key="1">
    <citation type="submission" date="2020-07" db="EMBL/GenBank/DDBJ databases">
        <title>Multicomponent nature underlies the extraordinary mechanical properties of spider dragline silk.</title>
        <authorList>
            <person name="Kono N."/>
            <person name="Nakamura H."/>
            <person name="Mori M."/>
            <person name="Yoshida Y."/>
            <person name="Ohtoshi R."/>
            <person name="Malay A.D."/>
            <person name="Moran D.A.P."/>
            <person name="Tomita M."/>
            <person name="Numata K."/>
            <person name="Arakawa K."/>
        </authorList>
    </citation>
    <scope>NUCLEOTIDE SEQUENCE</scope>
</reference>
<comment type="caution">
    <text evidence="2">The sequence shown here is derived from an EMBL/GenBank/DDBJ whole genome shotgun (WGS) entry which is preliminary data.</text>
</comment>
<sequence>MLSQNRMYCNTPLNNSTPQSKKKNPCLQKQKLPNLHPTKMSESSIAQPLHAHIFFYYYSFVFRSSKAQNEITTKKNPNQEKKRNPLHESLSPCAVTSFPGSNRETELVDR</sequence>
<feature type="region of interest" description="Disordered" evidence="1">
    <location>
        <begin position="69"/>
        <end position="110"/>
    </location>
</feature>
<name>A0A8X6L7H9_TRICU</name>
<keyword evidence="3" id="KW-1185">Reference proteome</keyword>
<protein>
    <submittedName>
        <fullName evidence="2">Uncharacterized protein</fullName>
    </submittedName>
</protein>
<feature type="compositionally biased region" description="Basic and acidic residues" evidence="1">
    <location>
        <begin position="77"/>
        <end position="86"/>
    </location>
</feature>
<organism evidence="2 3">
    <name type="scientific">Trichonephila clavata</name>
    <name type="common">Joro spider</name>
    <name type="synonym">Nephila clavata</name>
    <dbReference type="NCBI Taxonomy" id="2740835"/>
    <lineage>
        <taxon>Eukaryota</taxon>
        <taxon>Metazoa</taxon>
        <taxon>Ecdysozoa</taxon>
        <taxon>Arthropoda</taxon>
        <taxon>Chelicerata</taxon>
        <taxon>Arachnida</taxon>
        <taxon>Araneae</taxon>
        <taxon>Araneomorphae</taxon>
        <taxon>Entelegynae</taxon>
        <taxon>Araneoidea</taxon>
        <taxon>Nephilidae</taxon>
        <taxon>Trichonephila</taxon>
    </lineage>
</organism>
<evidence type="ECO:0000313" key="3">
    <source>
        <dbReference type="Proteomes" id="UP000887116"/>
    </source>
</evidence>
<feature type="region of interest" description="Disordered" evidence="1">
    <location>
        <begin position="1"/>
        <end position="32"/>
    </location>
</feature>
<dbReference type="Proteomes" id="UP000887116">
    <property type="component" value="Unassembled WGS sequence"/>
</dbReference>
<dbReference type="AlphaFoldDB" id="A0A8X6L7H9"/>
<evidence type="ECO:0000313" key="2">
    <source>
        <dbReference type="EMBL" id="GFQ99349.1"/>
    </source>
</evidence>
<evidence type="ECO:0000256" key="1">
    <source>
        <dbReference type="SAM" id="MobiDB-lite"/>
    </source>
</evidence>
<feature type="compositionally biased region" description="Polar residues" evidence="1">
    <location>
        <begin position="1"/>
        <end position="19"/>
    </location>
</feature>
<proteinExistence type="predicted"/>
<accession>A0A8X6L7H9</accession>
<gene>
    <name evidence="2" type="ORF">TNCT_536671</name>
</gene>
<dbReference type="EMBL" id="BMAO01034845">
    <property type="protein sequence ID" value="GFQ99349.1"/>
    <property type="molecule type" value="Genomic_DNA"/>
</dbReference>